<dbReference type="EMBL" id="VFYP01000006">
    <property type="protein sequence ID" value="TPP05065.1"/>
    <property type="molecule type" value="Genomic_DNA"/>
</dbReference>
<dbReference type="OrthoDB" id="1099791at2"/>
<dbReference type="SUPFAM" id="SSF109604">
    <property type="entry name" value="HD-domain/PDEase-like"/>
    <property type="match status" value="1"/>
</dbReference>
<dbReference type="AlphaFoldDB" id="A0A504U3X2"/>
<evidence type="ECO:0000313" key="1">
    <source>
        <dbReference type="EMBL" id="TPP05065.1"/>
    </source>
</evidence>
<dbReference type="Gene3D" id="1.10.3210.10">
    <property type="entry name" value="Hypothetical protein af1432"/>
    <property type="match status" value="1"/>
</dbReference>
<reference evidence="1 2" key="1">
    <citation type="submission" date="2019-06" db="EMBL/GenBank/DDBJ databases">
        <title>Rhizobium sp. CL12 isolated from roots of soybean.</title>
        <authorList>
            <person name="Wang C."/>
        </authorList>
    </citation>
    <scope>NUCLEOTIDE SEQUENCE [LARGE SCALE GENOMIC DNA]</scope>
    <source>
        <strain evidence="1 2">CL12</strain>
    </source>
</reference>
<organism evidence="1 2">
    <name type="scientific">Rhizobium glycinendophyticum</name>
    <dbReference type="NCBI Taxonomy" id="2589807"/>
    <lineage>
        <taxon>Bacteria</taxon>
        <taxon>Pseudomonadati</taxon>
        <taxon>Pseudomonadota</taxon>
        <taxon>Alphaproteobacteria</taxon>
        <taxon>Hyphomicrobiales</taxon>
        <taxon>Rhizobiaceae</taxon>
        <taxon>Rhizobium/Agrobacterium group</taxon>
        <taxon>Rhizobium</taxon>
    </lineage>
</organism>
<sequence length="205" mass="23066">MQKVNDDTTTSVTIRREAGPTMLLGSGSYFDYAHPEADGLTIEDYAYGLAFTGRFSGQCVNKRTGQRVFYSVAQHCEILSRLVPADLAYAALMHESGEVVCGDLTSPLKSMLPCYKIIEKSCAAAIERRFRVAAEDIDAIKPYDVRLWASEREQLLNWDGRPWGDSDRTVPFDFLIEPKDPYIAAKDFLNRFWELAPSEFEMAAS</sequence>
<comment type="caution">
    <text evidence="1">The sequence shown here is derived from an EMBL/GenBank/DDBJ whole genome shotgun (WGS) entry which is preliminary data.</text>
</comment>
<evidence type="ECO:0008006" key="3">
    <source>
        <dbReference type="Google" id="ProtNLM"/>
    </source>
</evidence>
<dbReference type="Proteomes" id="UP000316429">
    <property type="component" value="Unassembled WGS sequence"/>
</dbReference>
<evidence type="ECO:0000313" key="2">
    <source>
        <dbReference type="Proteomes" id="UP000316429"/>
    </source>
</evidence>
<keyword evidence="2" id="KW-1185">Reference proteome</keyword>
<name>A0A504U3X2_9HYPH</name>
<gene>
    <name evidence="1" type="ORF">FJQ55_21240</name>
</gene>
<accession>A0A504U3X2</accession>
<protein>
    <recommendedName>
        <fullName evidence="3">Phosphohydrolase</fullName>
    </recommendedName>
</protein>
<proteinExistence type="predicted"/>